<name>A0A9D4ZEB0_ADICA</name>
<keyword evidence="2" id="KW-1185">Reference proteome</keyword>
<dbReference type="EMBL" id="JABFUD020000013">
    <property type="protein sequence ID" value="KAI5070942.1"/>
    <property type="molecule type" value="Genomic_DNA"/>
</dbReference>
<reference evidence="1" key="1">
    <citation type="submission" date="2021-01" db="EMBL/GenBank/DDBJ databases">
        <title>Adiantum capillus-veneris genome.</title>
        <authorList>
            <person name="Fang Y."/>
            <person name="Liao Q."/>
        </authorList>
    </citation>
    <scope>NUCLEOTIDE SEQUENCE</scope>
    <source>
        <strain evidence="1">H3</strain>
        <tissue evidence="1">Leaf</tissue>
    </source>
</reference>
<organism evidence="1 2">
    <name type="scientific">Adiantum capillus-veneris</name>
    <name type="common">Maidenhair fern</name>
    <dbReference type="NCBI Taxonomy" id="13818"/>
    <lineage>
        <taxon>Eukaryota</taxon>
        <taxon>Viridiplantae</taxon>
        <taxon>Streptophyta</taxon>
        <taxon>Embryophyta</taxon>
        <taxon>Tracheophyta</taxon>
        <taxon>Polypodiopsida</taxon>
        <taxon>Polypodiidae</taxon>
        <taxon>Polypodiales</taxon>
        <taxon>Pteridineae</taxon>
        <taxon>Pteridaceae</taxon>
        <taxon>Vittarioideae</taxon>
        <taxon>Adiantum</taxon>
    </lineage>
</organism>
<dbReference type="AlphaFoldDB" id="A0A9D4ZEB0"/>
<gene>
    <name evidence="1" type="ORF">GOP47_0013193</name>
</gene>
<comment type="caution">
    <text evidence="1">The sequence shown here is derived from an EMBL/GenBank/DDBJ whole genome shotgun (WGS) entry which is preliminary data.</text>
</comment>
<sequence length="102" mass="10785">MAILATASCCYCHGNAASPALALWRPVFDPGGSSLPFTTLCTQKTMTAGLVPAAFPANNTFHSTLSMDDLQTSGDISIEHCTPCCFCMLRALYLISTYTGPT</sequence>
<protein>
    <submittedName>
        <fullName evidence="1">Uncharacterized protein</fullName>
    </submittedName>
</protein>
<proteinExistence type="predicted"/>
<dbReference type="Proteomes" id="UP000886520">
    <property type="component" value="Chromosome 13"/>
</dbReference>
<evidence type="ECO:0000313" key="2">
    <source>
        <dbReference type="Proteomes" id="UP000886520"/>
    </source>
</evidence>
<accession>A0A9D4ZEB0</accession>
<evidence type="ECO:0000313" key="1">
    <source>
        <dbReference type="EMBL" id="KAI5070942.1"/>
    </source>
</evidence>